<feature type="transmembrane region" description="Helical" evidence="1">
    <location>
        <begin position="40"/>
        <end position="65"/>
    </location>
</feature>
<keyword evidence="1" id="KW-0472">Membrane</keyword>
<dbReference type="VEuPathDB" id="TriTrypDB:ECC02_000778"/>
<dbReference type="EMBL" id="JABDHM010000003">
    <property type="protein sequence ID" value="KAF5226215.1"/>
    <property type="molecule type" value="Genomic_DNA"/>
</dbReference>
<dbReference type="Proteomes" id="UP000583944">
    <property type="component" value="Unassembled WGS sequence"/>
</dbReference>
<organism evidence="3 4">
    <name type="scientific">Trypanosoma cruzi</name>
    <dbReference type="NCBI Taxonomy" id="5693"/>
    <lineage>
        <taxon>Eukaryota</taxon>
        <taxon>Discoba</taxon>
        <taxon>Euglenozoa</taxon>
        <taxon>Kinetoplastea</taxon>
        <taxon>Metakinetoplastina</taxon>
        <taxon>Trypanosomatida</taxon>
        <taxon>Trypanosomatidae</taxon>
        <taxon>Trypanosoma</taxon>
        <taxon>Schizotrypanum</taxon>
    </lineage>
</organism>
<keyword evidence="1" id="KW-0812">Transmembrane</keyword>
<evidence type="ECO:0000259" key="2">
    <source>
        <dbReference type="Pfam" id="PF01281"/>
    </source>
</evidence>
<evidence type="ECO:0000313" key="4">
    <source>
        <dbReference type="Proteomes" id="UP000583944"/>
    </source>
</evidence>
<accession>A0A7J6YHQ6</accession>
<feature type="domain" description="Ribosomal protein L9" evidence="2">
    <location>
        <begin position="247"/>
        <end position="278"/>
    </location>
</feature>
<gene>
    <name evidence="3" type="ORF">ECC02_000778</name>
</gene>
<feature type="transmembrane region" description="Helical" evidence="1">
    <location>
        <begin position="6"/>
        <end position="28"/>
    </location>
</feature>
<protein>
    <recommendedName>
        <fullName evidence="2">Ribosomal protein L9 domain-containing protein</fullName>
    </recommendedName>
</protein>
<sequence>MYMYMCVFVFLFMAFFFFFLKHMMRFYVRPHRRSFMNLDFLYAVFFIIIIYFFFFFFFFCVLPIVSNHHWGAYFAGGNTGGFVRGVKEEEVKSRGCVGFDPKDICPEGNSFNTHTGRMRRTGIRRVAPWVPPPRHDVKVTMPPPPGGEVGGSFGVSIGYSDRIACTPYWKRMALSNYALRMKENATRYPMSEHRPGEYDIRYLPKPYPCTIRNRPLLEVGEPRQIPSIQIPVIFLVNLYNEEKNSWFGRKYETVYVSRQFMREELMPQRYAIYATPEAYALLGLPVVDHGIHKEIPKTPREYEKLLERQKYDEERWKYSIEYLFRKYEAGPPELLDRAEDTWDGTEVLAVSSTAGAARHGEAVQRKGAIKHRKARKIKLF</sequence>
<dbReference type="AlphaFoldDB" id="A0A7J6YHQ6"/>
<name>A0A7J6YHQ6_TRYCR</name>
<comment type="caution">
    <text evidence="3">The sequence shown here is derived from an EMBL/GenBank/DDBJ whole genome shotgun (WGS) entry which is preliminary data.</text>
</comment>
<proteinExistence type="predicted"/>
<keyword evidence="1" id="KW-1133">Transmembrane helix</keyword>
<reference evidence="3 4" key="1">
    <citation type="journal article" date="2019" name="Genome Biol. Evol.">
        <title>Nanopore Sequencing Significantly Improves Genome Assembly of the Protozoan Parasite Trypanosoma cruzi.</title>
        <authorList>
            <person name="Diaz-Viraque F."/>
            <person name="Pita S."/>
            <person name="Greif G."/>
            <person name="de Souza R.C.M."/>
            <person name="Iraola G."/>
            <person name="Robello C."/>
        </authorList>
    </citation>
    <scope>NUCLEOTIDE SEQUENCE [LARGE SCALE GENOMIC DNA]</scope>
    <source>
        <strain evidence="3 4">Berenice</strain>
    </source>
</reference>
<evidence type="ECO:0000256" key="1">
    <source>
        <dbReference type="SAM" id="Phobius"/>
    </source>
</evidence>
<dbReference type="VEuPathDB" id="TriTrypDB:BCY84_10618"/>
<dbReference type="Pfam" id="PF01281">
    <property type="entry name" value="Ribosomal_L9_N"/>
    <property type="match status" value="1"/>
</dbReference>
<dbReference type="InterPro" id="IPR020070">
    <property type="entry name" value="Ribosomal_bL9_N"/>
</dbReference>
<evidence type="ECO:0000313" key="3">
    <source>
        <dbReference type="EMBL" id="KAF5226215.1"/>
    </source>
</evidence>